<keyword evidence="3 6" id="KW-0812">Transmembrane</keyword>
<dbReference type="PANTHER" id="PTHR10057:SF0">
    <property type="entry name" value="TRANSLOCATOR PROTEIN"/>
    <property type="match status" value="1"/>
</dbReference>
<dbReference type="InterPro" id="IPR004307">
    <property type="entry name" value="TspO_MBR"/>
</dbReference>
<accession>A0ABQ7GBI1</accession>
<comment type="caution">
    <text evidence="7">The sequence shown here is derived from an EMBL/GenBank/DDBJ whole genome shotgun (WGS) entry which is preliminary data.</text>
</comment>
<reference evidence="7" key="1">
    <citation type="submission" date="2017-08" db="EMBL/GenBank/DDBJ databases">
        <authorList>
            <person name="Polle J.E."/>
            <person name="Barry K."/>
            <person name="Cushman J."/>
            <person name="Schmutz J."/>
            <person name="Tran D."/>
            <person name="Hathwaick L.T."/>
            <person name="Yim W.C."/>
            <person name="Jenkins J."/>
            <person name="Mckie-Krisberg Z.M."/>
            <person name="Prochnik S."/>
            <person name="Lindquist E."/>
            <person name="Dockter R.B."/>
            <person name="Adam C."/>
            <person name="Molina H."/>
            <person name="Bunkerborg J."/>
            <person name="Jin E."/>
            <person name="Buchheim M."/>
            <person name="Magnuson J."/>
        </authorList>
    </citation>
    <scope>NUCLEOTIDE SEQUENCE</scope>
    <source>
        <strain evidence="7">CCAP 19/18</strain>
    </source>
</reference>
<evidence type="ECO:0000256" key="5">
    <source>
        <dbReference type="ARBA" id="ARBA00023136"/>
    </source>
</evidence>
<protein>
    <submittedName>
        <fullName evidence="7">TspO/MBR-related protein</fullName>
    </submittedName>
</protein>
<dbReference type="Pfam" id="PF03073">
    <property type="entry name" value="TspO_MBR"/>
    <property type="match status" value="1"/>
</dbReference>
<comment type="similarity">
    <text evidence="2">Belongs to the TspO/BZRP family.</text>
</comment>
<feature type="transmembrane region" description="Helical" evidence="6">
    <location>
        <begin position="208"/>
        <end position="228"/>
    </location>
</feature>
<dbReference type="Gene3D" id="1.20.1260.100">
    <property type="entry name" value="TspO/MBR protein"/>
    <property type="match status" value="1"/>
</dbReference>
<evidence type="ECO:0000313" key="7">
    <source>
        <dbReference type="EMBL" id="KAF5831969.1"/>
    </source>
</evidence>
<keyword evidence="4 6" id="KW-1133">Transmembrane helix</keyword>
<evidence type="ECO:0000313" key="8">
    <source>
        <dbReference type="Proteomes" id="UP000815325"/>
    </source>
</evidence>
<sequence>MLAKGRGLLSPFSTTAAQYSSRLPALQLPALQRRQHACLHVTRAAAADESAPVDGGALAKYGGAFALQTGVMTGTLFGLQQVTQAVGAMDNLPGGVEGETAAKALVTLFFLVTSIKSRIFSPLDASRPNIKGEKKAIDEKKRPSWMPPPPVFPIVWSTIGLLRCISSVLVWEASGRDLLTTPLIIFCAHLAIGDVWNHINNIEKRMGVAVPGVLCCWASAVAATVAYYQADHTAGQLLAPSAVWIGIASALIYSIWDLNRLPDGSRDSLYPVKQQQ</sequence>
<evidence type="ECO:0000256" key="4">
    <source>
        <dbReference type="ARBA" id="ARBA00022989"/>
    </source>
</evidence>
<dbReference type="Proteomes" id="UP000815325">
    <property type="component" value="Unassembled WGS sequence"/>
</dbReference>
<dbReference type="InterPro" id="IPR038330">
    <property type="entry name" value="TspO/MBR-related_sf"/>
</dbReference>
<dbReference type="EMBL" id="MU069907">
    <property type="protein sequence ID" value="KAF5831969.1"/>
    <property type="molecule type" value="Genomic_DNA"/>
</dbReference>
<feature type="transmembrane region" description="Helical" evidence="6">
    <location>
        <begin position="177"/>
        <end position="196"/>
    </location>
</feature>
<keyword evidence="5 6" id="KW-0472">Membrane</keyword>
<evidence type="ECO:0000256" key="3">
    <source>
        <dbReference type="ARBA" id="ARBA00022692"/>
    </source>
</evidence>
<keyword evidence="8" id="KW-1185">Reference proteome</keyword>
<evidence type="ECO:0000256" key="1">
    <source>
        <dbReference type="ARBA" id="ARBA00004141"/>
    </source>
</evidence>
<organism evidence="7 8">
    <name type="scientific">Dunaliella salina</name>
    <name type="common">Green alga</name>
    <name type="synonym">Protococcus salinus</name>
    <dbReference type="NCBI Taxonomy" id="3046"/>
    <lineage>
        <taxon>Eukaryota</taxon>
        <taxon>Viridiplantae</taxon>
        <taxon>Chlorophyta</taxon>
        <taxon>core chlorophytes</taxon>
        <taxon>Chlorophyceae</taxon>
        <taxon>CS clade</taxon>
        <taxon>Chlamydomonadales</taxon>
        <taxon>Dunaliellaceae</taxon>
        <taxon>Dunaliella</taxon>
    </lineage>
</organism>
<name>A0ABQ7GBI1_DUNSA</name>
<comment type="subcellular location">
    <subcellularLocation>
        <location evidence="1">Membrane</location>
        <topology evidence="1">Multi-pass membrane protein</topology>
    </subcellularLocation>
</comment>
<evidence type="ECO:0000256" key="6">
    <source>
        <dbReference type="SAM" id="Phobius"/>
    </source>
</evidence>
<proteinExistence type="inferred from homology"/>
<dbReference type="CDD" id="cd15904">
    <property type="entry name" value="TSPO_MBR"/>
    <property type="match status" value="1"/>
</dbReference>
<gene>
    <name evidence="7" type="ORF">DUNSADRAFT_12334</name>
</gene>
<feature type="transmembrane region" description="Helical" evidence="6">
    <location>
        <begin position="234"/>
        <end position="256"/>
    </location>
</feature>
<evidence type="ECO:0000256" key="2">
    <source>
        <dbReference type="ARBA" id="ARBA00007524"/>
    </source>
</evidence>
<dbReference type="PANTHER" id="PTHR10057">
    <property type="entry name" value="PERIPHERAL-TYPE BENZODIAZEPINE RECEPTOR"/>
    <property type="match status" value="1"/>
</dbReference>